<reference evidence="1" key="1">
    <citation type="submission" date="2019-04" db="EMBL/GenBank/DDBJ databases">
        <title>Friends and foes A comparative genomics study of 23 Aspergillus species from section Flavi.</title>
        <authorList>
            <consortium name="DOE Joint Genome Institute"/>
            <person name="Kjaerbolling I."/>
            <person name="Vesth T."/>
            <person name="Frisvad J.C."/>
            <person name="Nybo J.L."/>
            <person name="Theobald S."/>
            <person name="Kildgaard S."/>
            <person name="Isbrandt T."/>
            <person name="Kuo A."/>
            <person name="Sato A."/>
            <person name="Lyhne E.K."/>
            <person name="Kogle M.E."/>
            <person name="Wiebenga A."/>
            <person name="Kun R.S."/>
            <person name="Lubbers R.J."/>
            <person name="Makela M.R."/>
            <person name="Barry K."/>
            <person name="Chovatia M."/>
            <person name="Clum A."/>
            <person name="Daum C."/>
            <person name="Haridas S."/>
            <person name="He G."/>
            <person name="LaButti K."/>
            <person name="Lipzen A."/>
            <person name="Mondo S."/>
            <person name="Riley R."/>
            <person name="Salamov A."/>
            <person name="Simmons B.A."/>
            <person name="Magnuson J.K."/>
            <person name="Henrissat B."/>
            <person name="Mortensen U.H."/>
            <person name="Larsen T.O."/>
            <person name="Devries R.P."/>
            <person name="Grigoriev I.V."/>
            <person name="Machida M."/>
            <person name="Baker S.E."/>
            <person name="Andersen M.R."/>
        </authorList>
    </citation>
    <scope>NUCLEOTIDE SEQUENCE</scope>
    <source>
        <strain evidence="1">CBS 117612</strain>
    </source>
</reference>
<sequence length="127" mass="14190">MALGRVLCSKAYALSRKAWPDMLTLIIPCRKCTSFSLLLFLLCRPLIGRRTEPSVSINEEIPIQPEDPSERPEVLNNADIQQQQGLDLDIAGILPQIPDSGWDDSLMWDLFHNQPSLGWFASNNLGG</sequence>
<dbReference type="AlphaFoldDB" id="A0A5N6XZY6"/>
<dbReference type="EMBL" id="ML737174">
    <property type="protein sequence ID" value="KAE8337866.1"/>
    <property type="molecule type" value="Genomic_DNA"/>
</dbReference>
<evidence type="ECO:0000313" key="1">
    <source>
        <dbReference type="EMBL" id="KAE8337866.1"/>
    </source>
</evidence>
<proteinExistence type="predicted"/>
<gene>
    <name evidence="1" type="ORF">BDV24DRAFT_94641</name>
</gene>
<organism evidence="1">
    <name type="scientific">Aspergillus arachidicola</name>
    <dbReference type="NCBI Taxonomy" id="656916"/>
    <lineage>
        <taxon>Eukaryota</taxon>
        <taxon>Fungi</taxon>
        <taxon>Dikarya</taxon>
        <taxon>Ascomycota</taxon>
        <taxon>Pezizomycotina</taxon>
        <taxon>Eurotiomycetes</taxon>
        <taxon>Eurotiomycetidae</taxon>
        <taxon>Eurotiales</taxon>
        <taxon>Aspergillaceae</taxon>
        <taxon>Aspergillus</taxon>
        <taxon>Aspergillus subgen. Circumdati</taxon>
    </lineage>
</organism>
<dbReference type="Proteomes" id="UP000325558">
    <property type="component" value="Unassembled WGS sequence"/>
</dbReference>
<name>A0A5N6XZY6_9EURO</name>
<accession>A0A5N6XZY6</accession>
<protein>
    <submittedName>
        <fullName evidence="1">Uncharacterized protein</fullName>
    </submittedName>
</protein>